<organism evidence="1 2">
    <name type="scientific">Dreissena polymorpha</name>
    <name type="common">Zebra mussel</name>
    <name type="synonym">Mytilus polymorpha</name>
    <dbReference type="NCBI Taxonomy" id="45954"/>
    <lineage>
        <taxon>Eukaryota</taxon>
        <taxon>Metazoa</taxon>
        <taxon>Spiralia</taxon>
        <taxon>Lophotrochozoa</taxon>
        <taxon>Mollusca</taxon>
        <taxon>Bivalvia</taxon>
        <taxon>Autobranchia</taxon>
        <taxon>Heteroconchia</taxon>
        <taxon>Euheterodonta</taxon>
        <taxon>Imparidentia</taxon>
        <taxon>Neoheterodontei</taxon>
        <taxon>Myida</taxon>
        <taxon>Dreissenoidea</taxon>
        <taxon>Dreissenidae</taxon>
        <taxon>Dreissena</taxon>
    </lineage>
</organism>
<reference evidence="1" key="2">
    <citation type="submission" date="2020-11" db="EMBL/GenBank/DDBJ databases">
        <authorList>
            <person name="McCartney M.A."/>
            <person name="Auch B."/>
            <person name="Kono T."/>
            <person name="Mallez S."/>
            <person name="Becker A."/>
            <person name="Gohl D.M."/>
            <person name="Silverstein K.A.T."/>
            <person name="Koren S."/>
            <person name="Bechman K.B."/>
            <person name="Herman A."/>
            <person name="Abrahante J.E."/>
            <person name="Garbe J."/>
        </authorList>
    </citation>
    <scope>NUCLEOTIDE SEQUENCE</scope>
    <source>
        <strain evidence="1">Duluth1</strain>
        <tissue evidence="1">Whole animal</tissue>
    </source>
</reference>
<dbReference type="AlphaFoldDB" id="A0A9D4GU59"/>
<gene>
    <name evidence="1" type="ORF">DPMN_124919</name>
</gene>
<reference evidence="1" key="1">
    <citation type="journal article" date="2019" name="bioRxiv">
        <title>The Genome of the Zebra Mussel, Dreissena polymorpha: A Resource for Invasive Species Research.</title>
        <authorList>
            <person name="McCartney M.A."/>
            <person name="Auch B."/>
            <person name="Kono T."/>
            <person name="Mallez S."/>
            <person name="Zhang Y."/>
            <person name="Obille A."/>
            <person name="Becker A."/>
            <person name="Abrahante J.E."/>
            <person name="Garbe J."/>
            <person name="Badalamenti J.P."/>
            <person name="Herman A."/>
            <person name="Mangelson H."/>
            <person name="Liachko I."/>
            <person name="Sullivan S."/>
            <person name="Sone E.D."/>
            <person name="Koren S."/>
            <person name="Silverstein K.A.T."/>
            <person name="Beckman K.B."/>
            <person name="Gohl D.M."/>
        </authorList>
    </citation>
    <scope>NUCLEOTIDE SEQUENCE</scope>
    <source>
        <strain evidence="1">Duluth1</strain>
        <tissue evidence="1">Whole animal</tissue>
    </source>
</reference>
<dbReference type="Proteomes" id="UP000828390">
    <property type="component" value="Unassembled WGS sequence"/>
</dbReference>
<dbReference type="EMBL" id="JAIWYP010000005">
    <property type="protein sequence ID" value="KAH3823120.1"/>
    <property type="molecule type" value="Genomic_DNA"/>
</dbReference>
<protein>
    <submittedName>
        <fullName evidence="1">Uncharacterized protein</fullName>
    </submittedName>
</protein>
<comment type="caution">
    <text evidence="1">The sequence shown here is derived from an EMBL/GenBank/DDBJ whole genome shotgun (WGS) entry which is preliminary data.</text>
</comment>
<name>A0A9D4GU59_DREPO</name>
<proteinExistence type="predicted"/>
<accession>A0A9D4GU59</accession>
<evidence type="ECO:0000313" key="2">
    <source>
        <dbReference type="Proteomes" id="UP000828390"/>
    </source>
</evidence>
<evidence type="ECO:0000313" key="1">
    <source>
        <dbReference type="EMBL" id="KAH3823120.1"/>
    </source>
</evidence>
<sequence>MQQWWKQTYSTCERTATIQTEEEDQDDSPDYAIDQQYSNGVKTIREFLQTIGYSILL</sequence>
<keyword evidence="2" id="KW-1185">Reference proteome</keyword>